<protein>
    <submittedName>
        <fullName evidence="3">Barstar family protein</fullName>
    </submittedName>
</protein>
<dbReference type="Gene3D" id="3.30.370.10">
    <property type="entry name" value="Barstar-like"/>
    <property type="match status" value="1"/>
</dbReference>
<sequence length="151" mass="16562">MSAMSQKLQKLLAEPRFAGIYHLPHSDRKALKQATQALRYGWLQADLEGLREIAPALAKLGGDLRLPDWYGANYDALADCLTDLAWNDAPGYVLLVAGADALHAHDETAFATLNEVFAQVVDHWREAGVPFWVFYDLRADGLATLPTLAAG</sequence>
<dbReference type="AlphaFoldDB" id="A0A974SRI2"/>
<feature type="domain" description="Barstar (barnase inhibitor)" evidence="2">
    <location>
        <begin position="44"/>
        <end position="135"/>
    </location>
</feature>
<gene>
    <name evidence="3" type="ORF">IWH25_07240</name>
</gene>
<reference evidence="3" key="1">
    <citation type="submission" date="2020-11" db="EMBL/GenBank/DDBJ databases">
        <title>Azospira restricta DSM 18626 genome sequence.</title>
        <authorList>
            <person name="Moe W.M."/>
        </authorList>
    </citation>
    <scope>NUCLEOTIDE SEQUENCE</scope>
    <source>
        <strain evidence="3">DSM 18626</strain>
    </source>
</reference>
<dbReference type="RefSeq" id="WP_203388651.1">
    <property type="nucleotide sequence ID" value="NZ_CP064781.1"/>
</dbReference>
<proteinExistence type="inferred from homology"/>
<dbReference type="KEGG" id="ares:IWH25_07240"/>
<dbReference type="EMBL" id="CP064781">
    <property type="protein sequence ID" value="QRJ65127.1"/>
    <property type="molecule type" value="Genomic_DNA"/>
</dbReference>
<comment type="similarity">
    <text evidence="1">Belongs to the barstar family.</text>
</comment>
<dbReference type="InterPro" id="IPR035905">
    <property type="entry name" value="Barstar-like_sf"/>
</dbReference>
<dbReference type="Proteomes" id="UP000663444">
    <property type="component" value="Chromosome"/>
</dbReference>
<keyword evidence="4" id="KW-1185">Reference proteome</keyword>
<accession>A0A974SRI2</accession>
<evidence type="ECO:0000256" key="1">
    <source>
        <dbReference type="ARBA" id="ARBA00006845"/>
    </source>
</evidence>
<evidence type="ECO:0000259" key="2">
    <source>
        <dbReference type="Pfam" id="PF01337"/>
    </source>
</evidence>
<dbReference type="SUPFAM" id="SSF52038">
    <property type="entry name" value="Barstar-related"/>
    <property type="match status" value="1"/>
</dbReference>
<evidence type="ECO:0000313" key="3">
    <source>
        <dbReference type="EMBL" id="QRJ65127.1"/>
    </source>
</evidence>
<dbReference type="Pfam" id="PF01337">
    <property type="entry name" value="Barstar"/>
    <property type="match status" value="1"/>
</dbReference>
<evidence type="ECO:0000313" key="4">
    <source>
        <dbReference type="Proteomes" id="UP000663444"/>
    </source>
</evidence>
<name>A0A974SRI2_9RHOO</name>
<dbReference type="InterPro" id="IPR000468">
    <property type="entry name" value="Barstar"/>
</dbReference>
<organism evidence="3 4">
    <name type="scientific">Azospira restricta</name>
    <dbReference type="NCBI Taxonomy" id="404405"/>
    <lineage>
        <taxon>Bacteria</taxon>
        <taxon>Pseudomonadati</taxon>
        <taxon>Pseudomonadota</taxon>
        <taxon>Betaproteobacteria</taxon>
        <taxon>Rhodocyclales</taxon>
        <taxon>Rhodocyclaceae</taxon>
        <taxon>Azospira</taxon>
    </lineage>
</organism>